<dbReference type="OrthoDB" id="7998177at2759"/>
<dbReference type="InterPro" id="IPR031311">
    <property type="entry name" value="CHIT_BIND_RR_consensus"/>
</dbReference>
<evidence type="ECO:0000256" key="2">
    <source>
        <dbReference type="PROSITE-ProRule" id="PRU00497"/>
    </source>
</evidence>
<comment type="caution">
    <text evidence="4">The sequence shown here is derived from an EMBL/GenBank/DDBJ whole genome shotgun (WGS) entry which is preliminary data.</text>
</comment>
<evidence type="ECO:0000256" key="1">
    <source>
        <dbReference type="ARBA" id="ARBA00022460"/>
    </source>
</evidence>
<evidence type="ECO:0000313" key="4">
    <source>
        <dbReference type="EMBL" id="CAG7835461.1"/>
    </source>
</evidence>
<gene>
    <name evidence="4" type="ORF">AFUS01_LOCUS44828</name>
</gene>
<feature type="chain" id="PRO_5035251811" description="Cuticle protein" evidence="3">
    <location>
        <begin position="24"/>
        <end position="367"/>
    </location>
</feature>
<keyword evidence="1 2" id="KW-0193">Cuticle</keyword>
<dbReference type="GO" id="GO:0042302">
    <property type="term" value="F:structural constituent of cuticle"/>
    <property type="evidence" value="ECO:0007669"/>
    <property type="project" value="UniProtKB-UniRule"/>
</dbReference>
<dbReference type="Pfam" id="PF00379">
    <property type="entry name" value="Chitin_bind_4"/>
    <property type="match status" value="1"/>
</dbReference>
<dbReference type="InterPro" id="IPR000618">
    <property type="entry name" value="Insect_cuticle"/>
</dbReference>
<evidence type="ECO:0008006" key="6">
    <source>
        <dbReference type="Google" id="ProtNLM"/>
    </source>
</evidence>
<keyword evidence="3" id="KW-0732">Signal</keyword>
<dbReference type="EMBL" id="CAJVCH010570630">
    <property type="protein sequence ID" value="CAG7835461.1"/>
    <property type="molecule type" value="Genomic_DNA"/>
</dbReference>
<dbReference type="PROSITE" id="PS51155">
    <property type="entry name" value="CHIT_BIND_RR_2"/>
    <property type="match status" value="1"/>
</dbReference>
<dbReference type="AlphaFoldDB" id="A0A8J2M9B5"/>
<name>A0A8J2M9B5_9HEXA</name>
<keyword evidence="5" id="KW-1185">Reference proteome</keyword>
<feature type="signal peptide" evidence="3">
    <location>
        <begin position="1"/>
        <end position="23"/>
    </location>
</feature>
<evidence type="ECO:0000256" key="3">
    <source>
        <dbReference type="SAM" id="SignalP"/>
    </source>
</evidence>
<evidence type="ECO:0000313" key="5">
    <source>
        <dbReference type="Proteomes" id="UP000708208"/>
    </source>
</evidence>
<reference evidence="4" key="1">
    <citation type="submission" date="2021-06" db="EMBL/GenBank/DDBJ databases">
        <authorList>
            <person name="Hodson N. C."/>
            <person name="Mongue J. A."/>
            <person name="Jaron S. K."/>
        </authorList>
    </citation>
    <scope>NUCLEOTIDE SEQUENCE</scope>
</reference>
<proteinExistence type="predicted"/>
<accession>A0A8J2M9B5</accession>
<protein>
    <recommendedName>
        <fullName evidence="6">Cuticle protein</fullName>
    </recommendedName>
</protein>
<dbReference type="PROSITE" id="PS00233">
    <property type="entry name" value="CHIT_BIND_RR_1"/>
    <property type="match status" value="1"/>
</dbReference>
<dbReference type="Proteomes" id="UP000708208">
    <property type="component" value="Unassembled WGS sequence"/>
</dbReference>
<sequence>MGISGKFSVPLLLLVCSVALSMGQGFPKGRRLYRSLPSVSDDHYSELRADGTYKYAYTGPNRYSAERRLRDGTVEGETLYVRQDGVPVKVHYFADSHGYRPKTEVLYAERLAAARKVIVPDVVYDSRAPGVVLAPPVLRTANNLEVRSAGDDLAVGNNNGGDTAFAQPSVTAIVGPGGHVNIAPEAVARTGNSYSRNLRTGDTAIAKPSVNAVVGPGASVSISPKATALTGSAGIGDHPIVYERELRRPVTTVVREVHQPITQIVKEVQPVTYVKEVPVVREIVRPVAVPVVREIVRPVAVPVPVATASRGYVYAPPTPELTAVRAQGVVVVPPNPSYSYEYAYSAPDEKHPGYGNNRAYVNVKVNQ</sequence>
<organism evidence="4 5">
    <name type="scientific">Allacma fusca</name>
    <dbReference type="NCBI Taxonomy" id="39272"/>
    <lineage>
        <taxon>Eukaryota</taxon>
        <taxon>Metazoa</taxon>
        <taxon>Ecdysozoa</taxon>
        <taxon>Arthropoda</taxon>
        <taxon>Hexapoda</taxon>
        <taxon>Collembola</taxon>
        <taxon>Symphypleona</taxon>
        <taxon>Sminthuridae</taxon>
        <taxon>Allacma</taxon>
    </lineage>
</organism>